<sequence>MITITKEEYSEVIRLSAIAANTPVITMDGGKTSMADHARESVNACWKKLGAKYGFPWDKVISLSSDTFEIKLSD</sequence>
<organism evidence="1">
    <name type="scientific">marine sediment metagenome</name>
    <dbReference type="NCBI Taxonomy" id="412755"/>
    <lineage>
        <taxon>unclassified sequences</taxon>
        <taxon>metagenomes</taxon>
        <taxon>ecological metagenomes</taxon>
    </lineage>
</organism>
<comment type="caution">
    <text evidence="1">The sequence shown here is derived from an EMBL/GenBank/DDBJ whole genome shotgun (WGS) entry which is preliminary data.</text>
</comment>
<evidence type="ECO:0000313" key="1">
    <source>
        <dbReference type="EMBL" id="KKN86590.1"/>
    </source>
</evidence>
<protein>
    <submittedName>
        <fullName evidence="1">Uncharacterized protein</fullName>
    </submittedName>
</protein>
<reference evidence="1" key="1">
    <citation type="journal article" date="2015" name="Nature">
        <title>Complex archaea that bridge the gap between prokaryotes and eukaryotes.</title>
        <authorList>
            <person name="Spang A."/>
            <person name="Saw J.H."/>
            <person name="Jorgensen S.L."/>
            <person name="Zaremba-Niedzwiedzka K."/>
            <person name="Martijn J."/>
            <person name="Lind A.E."/>
            <person name="van Eijk R."/>
            <person name="Schleper C."/>
            <person name="Guy L."/>
            <person name="Ettema T.J."/>
        </authorList>
    </citation>
    <scope>NUCLEOTIDE SEQUENCE</scope>
</reference>
<accession>A0A0F9U033</accession>
<dbReference type="AlphaFoldDB" id="A0A0F9U033"/>
<name>A0A0F9U033_9ZZZZ</name>
<proteinExistence type="predicted"/>
<gene>
    <name evidence="1" type="ORF">LCGC14_0267660</name>
</gene>
<dbReference type="EMBL" id="LAZR01000146">
    <property type="protein sequence ID" value="KKN86590.1"/>
    <property type="molecule type" value="Genomic_DNA"/>
</dbReference>